<reference evidence="2 3" key="1">
    <citation type="submission" date="2019-03" db="EMBL/GenBank/DDBJ databases">
        <title>First draft genome of Liparis tanakae, snailfish: a comprehensive survey of snailfish specific genes.</title>
        <authorList>
            <person name="Kim W."/>
            <person name="Song I."/>
            <person name="Jeong J.-H."/>
            <person name="Kim D."/>
            <person name="Kim S."/>
            <person name="Ryu S."/>
            <person name="Song J.Y."/>
            <person name="Lee S.K."/>
        </authorList>
    </citation>
    <scope>NUCLEOTIDE SEQUENCE [LARGE SCALE GENOMIC DNA]</scope>
    <source>
        <tissue evidence="2">Muscle</tissue>
    </source>
</reference>
<protein>
    <submittedName>
        <fullName evidence="2">Uncharacterized protein</fullName>
    </submittedName>
</protein>
<dbReference type="Proteomes" id="UP000314294">
    <property type="component" value="Unassembled WGS sequence"/>
</dbReference>
<name>A0A4Z2GZ17_9TELE</name>
<accession>A0A4Z2GZ17</accession>
<evidence type="ECO:0000313" key="2">
    <source>
        <dbReference type="EMBL" id="TNN58858.1"/>
    </source>
</evidence>
<proteinExistence type="predicted"/>
<sequence length="76" mass="8593">MLLWRTPAAADRSALPAARFDQLGADKPEEPYMAREPEIHDTEEKGRMGGRSESWLQLNEGHHFKNSCSDKLPASR</sequence>
<evidence type="ECO:0000256" key="1">
    <source>
        <dbReference type="SAM" id="MobiDB-lite"/>
    </source>
</evidence>
<feature type="region of interest" description="Disordered" evidence="1">
    <location>
        <begin position="1"/>
        <end position="76"/>
    </location>
</feature>
<dbReference type="AlphaFoldDB" id="A0A4Z2GZ17"/>
<gene>
    <name evidence="2" type="ORF">EYF80_030931</name>
</gene>
<evidence type="ECO:0000313" key="3">
    <source>
        <dbReference type="Proteomes" id="UP000314294"/>
    </source>
</evidence>
<comment type="caution">
    <text evidence="2">The sequence shown here is derived from an EMBL/GenBank/DDBJ whole genome shotgun (WGS) entry which is preliminary data.</text>
</comment>
<feature type="compositionally biased region" description="Low complexity" evidence="1">
    <location>
        <begin position="7"/>
        <end position="19"/>
    </location>
</feature>
<feature type="compositionally biased region" description="Basic and acidic residues" evidence="1">
    <location>
        <begin position="24"/>
        <end position="47"/>
    </location>
</feature>
<keyword evidence="3" id="KW-1185">Reference proteome</keyword>
<organism evidence="2 3">
    <name type="scientific">Liparis tanakae</name>
    <name type="common">Tanaka's snailfish</name>
    <dbReference type="NCBI Taxonomy" id="230148"/>
    <lineage>
        <taxon>Eukaryota</taxon>
        <taxon>Metazoa</taxon>
        <taxon>Chordata</taxon>
        <taxon>Craniata</taxon>
        <taxon>Vertebrata</taxon>
        <taxon>Euteleostomi</taxon>
        <taxon>Actinopterygii</taxon>
        <taxon>Neopterygii</taxon>
        <taxon>Teleostei</taxon>
        <taxon>Neoteleostei</taxon>
        <taxon>Acanthomorphata</taxon>
        <taxon>Eupercaria</taxon>
        <taxon>Perciformes</taxon>
        <taxon>Cottioidei</taxon>
        <taxon>Cottales</taxon>
        <taxon>Liparidae</taxon>
        <taxon>Liparis</taxon>
    </lineage>
</organism>
<dbReference type="EMBL" id="SRLO01000369">
    <property type="protein sequence ID" value="TNN58858.1"/>
    <property type="molecule type" value="Genomic_DNA"/>
</dbReference>